<evidence type="ECO:0000313" key="2">
    <source>
        <dbReference type="Proteomes" id="UP000281738"/>
    </source>
</evidence>
<dbReference type="Pfam" id="PF11228">
    <property type="entry name" value="DUF3027"/>
    <property type="match status" value="1"/>
</dbReference>
<dbReference type="Proteomes" id="UP000281738">
    <property type="component" value="Unassembled WGS sequence"/>
</dbReference>
<comment type="caution">
    <text evidence="1">The sequence shown here is derived from an EMBL/GenBank/DDBJ whole genome shotgun (WGS) entry which is preliminary data.</text>
</comment>
<sequence>MIADVMSAADQVPSEVSSGASAEAVDTARAVLVEQVGGELVGEHLGAEPEGDGVVSHRFACRQPGYRGWVWAVVTVLPGDGLPVTVDEVVMLPGDDAIVAPEWVPYRERIKPGDLSPGDLLPADEDDHRLVPTWLEGDRPDPVARAVVEEIGLGRPRVLSLEGRDAAAERWYAGDQGPDTPLAQSAPGRCGGCGFLVRLTGPLATMFGVCANEYANDDARVVSLDHGCGAHSEAQLRRKQLPPPLPDHVLDTIVRDDLEQF</sequence>
<organism evidence="1 2">
    <name type="scientific">Nocardioides aurantiacus</name>
    <dbReference type="NCBI Taxonomy" id="86796"/>
    <lineage>
        <taxon>Bacteria</taxon>
        <taxon>Bacillati</taxon>
        <taxon>Actinomycetota</taxon>
        <taxon>Actinomycetes</taxon>
        <taxon>Propionibacteriales</taxon>
        <taxon>Nocardioidaceae</taxon>
        <taxon>Nocardioides</taxon>
    </lineage>
</organism>
<protein>
    <recommendedName>
        <fullName evidence="3">DUF3027 family protein</fullName>
    </recommendedName>
</protein>
<evidence type="ECO:0008006" key="3">
    <source>
        <dbReference type="Google" id="ProtNLM"/>
    </source>
</evidence>
<dbReference type="AlphaFoldDB" id="A0A3N2CRG1"/>
<dbReference type="InterPro" id="IPR021391">
    <property type="entry name" value="DUF3027"/>
</dbReference>
<evidence type="ECO:0000313" key="1">
    <source>
        <dbReference type="EMBL" id="ROR89958.1"/>
    </source>
</evidence>
<gene>
    <name evidence="1" type="ORF">EDD33_0789</name>
</gene>
<accession>A0A3N2CRG1</accession>
<name>A0A3N2CRG1_9ACTN</name>
<dbReference type="EMBL" id="RKHO01000001">
    <property type="protein sequence ID" value="ROR89958.1"/>
    <property type="molecule type" value="Genomic_DNA"/>
</dbReference>
<reference evidence="1 2" key="1">
    <citation type="submission" date="2018-11" db="EMBL/GenBank/DDBJ databases">
        <title>Sequencing the genomes of 1000 actinobacteria strains.</title>
        <authorList>
            <person name="Klenk H.-P."/>
        </authorList>
    </citation>
    <scope>NUCLEOTIDE SEQUENCE [LARGE SCALE GENOMIC DNA]</scope>
    <source>
        <strain evidence="1 2">DSM 12652</strain>
    </source>
</reference>
<keyword evidence="2" id="KW-1185">Reference proteome</keyword>
<proteinExistence type="predicted"/>